<dbReference type="PANTHER" id="PTHR47723:SF22">
    <property type="entry name" value="RNASE H TYPE-1 DOMAIN-CONTAINING PROTEIN"/>
    <property type="match status" value="1"/>
</dbReference>
<evidence type="ECO:0000259" key="1">
    <source>
        <dbReference type="Pfam" id="PF13456"/>
    </source>
</evidence>
<dbReference type="SUPFAM" id="SSF53098">
    <property type="entry name" value="Ribonuclease H-like"/>
    <property type="match status" value="1"/>
</dbReference>
<dbReference type="AlphaFoldDB" id="A0AAE0CU09"/>
<organism evidence="2 3">
    <name type="scientific">Dipteronia dyeriana</name>
    <dbReference type="NCBI Taxonomy" id="168575"/>
    <lineage>
        <taxon>Eukaryota</taxon>
        <taxon>Viridiplantae</taxon>
        <taxon>Streptophyta</taxon>
        <taxon>Embryophyta</taxon>
        <taxon>Tracheophyta</taxon>
        <taxon>Spermatophyta</taxon>
        <taxon>Magnoliopsida</taxon>
        <taxon>eudicotyledons</taxon>
        <taxon>Gunneridae</taxon>
        <taxon>Pentapetalae</taxon>
        <taxon>rosids</taxon>
        <taxon>malvids</taxon>
        <taxon>Sapindales</taxon>
        <taxon>Sapindaceae</taxon>
        <taxon>Hippocastanoideae</taxon>
        <taxon>Acereae</taxon>
        <taxon>Dipteronia</taxon>
    </lineage>
</organism>
<dbReference type="InterPro" id="IPR053151">
    <property type="entry name" value="RNase_H-like"/>
</dbReference>
<dbReference type="PANTHER" id="PTHR47723">
    <property type="entry name" value="OS05G0353850 PROTEIN"/>
    <property type="match status" value="1"/>
</dbReference>
<dbReference type="Proteomes" id="UP001280121">
    <property type="component" value="Unassembled WGS sequence"/>
</dbReference>
<accession>A0AAE0CU09</accession>
<dbReference type="Gene3D" id="3.30.420.10">
    <property type="entry name" value="Ribonuclease H-like superfamily/Ribonuclease H"/>
    <property type="match status" value="1"/>
</dbReference>
<dbReference type="InterPro" id="IPR036397">
    <property type="entry name" value="RNaseH_sf"/>
</dbReference>
<proteinExistence type="predicted"/>
<dbReference type="CDD" id="cd06222">
    <property type="entry name" value="RNase_H_like"/>
    <property type="match status" value="1"/>
</dbReference>
<evidence type="ECO:0000313" key="2">
    <source>
        <dbReference type="EMBL" id="KAK2662893.1"/>
    </source>
</evidence>
<protein>
    <recommendedName>
        <fullName evidence="1">RNase H type-1 domain-containing protein</fullName>
    </recommendedName>
</protein>
<name>A0AAE0CU09_9ROSI</name>
<gene>
    <name evidence="2" type="ORF">Ddye_001467</name>
</gene>
<dbReference type="Pfam" id="PF13456">
    <property type="entry name" value="RVT_3"/>
    <property type="match status" value="1"/>
</dbReference>
<dbReference type="InterPro" id="IPR012337">
    <property type="entry name" value="RNaseH-like_sf"/>
</dbReference>
<sequence length="415" mass="47264">MASGLRINFHKSCVVKVGKKWQMEEDWVMAFRCKKATLPITYLGMPLGGIGRIVNKNNGMLAKWVWRYKKDKDLLWRKVICSKYGEDPQGIRCSGNTGSNVSSFVKVVSSLFKEESQSRRILDEALKDRFPRIFALAVKKVGVINTFGGWLVDRWIEKVQLHRRVFDLEREEWFQGWNGLCPNVKFRRVWVTLFSATAWSIWEARNQAMFKGNPVNITYYVDLVRFRVAWWFNHHGKGLSEPISIILENLKTCCAEVKKIQTSGNKVWVPPKKADLSFNVDGSDRRIFGKAGIRGVLRNSKGEILCSFFAPVSSLDVNMVELMAIHKACVICVSNPVFVGKKIIISSDSSTAVSWVIDNDFGNLCLWDLIADIRSMLFYLDNTTVKHCSRDLNNMADRLAKHGIALSGEIIVWGV</sequence>
<dbReference type="InterPro" id="IPR002156">
    <property type="entry name" value="RNaseH_domain"/>
</dbReference>
<dbReference type="GO" id="GO:0003676">
    <property type="term" value="F:nucleic acid binding"/>
    <property type="evidence" value="ECO:0007669"/>
    <property type="project" value="InterPro"/>
</dbReference>
<feature type="domain" description="RNase H type-1" evidence="1">
    <location>
        <begin position="279"/>
        <end position="402"/>
    </location>
</feature>
<comment type="caution">
    <text evidence="2">The sequence shown here is derived from an EMBL/GenBank/DDBJ whole genome shotgun (WGS) entry which is preliminary data.</text>
</comment>
<reference evidence="2" key="1">
    <citation type="journal article" date="2023" name="Plant J.">
        <title>Genome sequences and population genomics provide insights into the demographic history, inbreeding, and mutation load of two 'living fossil' tree species of Dipteronia.</title>
        <authorList>
            <person name="Feng Y."/>
            <person name="Comes H.P."/>
            <person name="Chen J."/>
            <person name="Zhu S."/>
            <person name="Lu R."/>
            <person name="Zhang X."/>
            <person name="Li P."/>
            <person name="Qiu J."/>
            <person name="Olsen K.M."/>
            <person name="Qiu Y."/>
        </authorList>
    </citation>
    <scope>NUCLEOTIDE SEQUENCE</scope>
    <source>
        <strain evidence="2">KIB01</strain>
    </source>
</reference>
<keyword evidence="3" id="KW-1185">Reference proteome</keyword>
<dbReference type="InterPro" id="IPR044730">
    <property type="entry name" value="RNase_H-like_dom_plant"/>
</dbReference>
<evidence type="ECO:0000313" key="3">
    <source>
        <dbReference type="Proteomes" id="UP001280121"/>
    </source>
</evidence>
<dbReference type="GO" id="GO:0004523">
    <property type="term" value="F:RNA-DNA hybrid ribonuclease activity"/>
    <property type="evidence" value="ECO:0007669"/>
    <property type="project" value="InterPro"/>
</dbReference>
<dbReference type="EMBL" id="JANJYI010000001">
    <property type="protein sequence ID" value="KAK2662893.1"/>
    <property type="molecule type" value="Genomic_DNA"/>
</dbReference>